<dbReference type="Proteomes" id="UP000031552">
    <property type="component" value="Unassembled WGS sequence"/>
</dbReference>
<evidence type="ECO:0000256" key="4">
    <source>
        <dbReference type="ARBA" id="ARBA00022917"/>
    </source>
</evidence>
<dbReference type="CDD" id="cd08646">
    <property type="entry name" value="FMT_core_Met-tRNA-FMT_N"/>
    <property type="match status" value="1"/>
</dbReference>
<dbReference type="eggNOG" id="COG0223">
    <property type="taxonomic scope" value="Bacteria"/>
</dbReference>
<proteinExistence type="inferred from homology"/>
<dbReference type="AlphaFoldDB" id="A0A090CXU6"/>
<dbReference type="HAMAP" id="MF_00182">
    <property type="entry name" value="Formyl_trans"/>
    <property type="match status" value="1"/>
</dbReference>
<dbReference type="GO" id="GO:0005829">
    <property type="term" value="C:cytosol"/>
    <property type="evidence" value="ECO:0007669"/>
    <property type="project" value="TreeGrafter"/>
</dbReference>
<dbReference type="PANTHER" id="PTHR11138:SF5">
    <property type="entry name" value="METHIONYL-TRNA FORMYLTRANSFERASE, MITOCHONDRIAL"/>
    <property type="match status" value="1"/>
</dbReference>
<dbReference type="Pfam" id="PF02911">
    <property type="entry name" value="Formyl_trans_C"/>
    <property type="match status" value="1"/>
</dbReference>
<dbReference type="Gene3D" id="3.40.50.12230">
    <property type="match status" value="1"/>
</dbReference>
<dbReference type="InterPro" id="IPR011034">
    <property type="entry name" value="Formyl_transferase-like_C_sf"/>
</dbReference>
<feature type="binding site" evidence="5">
    <location>
        <begin position="109"/>
        <end position="112"/>
    </location>
    <ligand>
        <name>(6S)-5,6,7,8-tetrahydrofolate</name>
        <dbReference type="ChEBI" id="CHEBI:57453"/>
    </ligand>
</feature>
<evidence type="ECO:0000256" key="1">
    <source>
        <dbReference type="ARBA" id="ARBA00010699"/>
    </source>
</evidence>
<keyword evidence="9" id="KW-1185">Reference proteome</keyword>
<dbReference type="InterPro" id="IPR005793">
    <property type="entry name" value="Formyl_trans_C"/>
</dbReference>
<protein>
    <recommendedName>
        <fullName evidence="2 5">Methionyl-tRNA formyltransferase</fullName>
        <ecNumber evidence="2 5">2.1.2.9</ecNumber>
    </recommendedName>
</protein>
<dbReference type="NCBIfam" id="TIGR00460">
    <property type="entry name" value="fmt"/>
    <property type="match status" value="1"/>
</dbReference>
<dbReference type="InterPro" id="IPR005794">
    <property type="entry name" value="Fmt"/>
</dbReference>
<dbReference type="STRING" id="1437425.CSEC_0208"/>
<gene>
    <name evidence="5 8" type="primary">fmt</name>
    <name evidence="8" type="ORF">CSEC_0208</name>
</gene>
<sequence>MRIVFFGTPNFSAHLLEHLLKSGVEVALVVTRKDKPKGRNLEVSKSPVKELAESLGLSCFSPDKVSEKASIEKLREIGADLFVVVAFGEIVSQEILNLPSLACINVHTSLLPKYRGAAPIQRAIMDGEVKTGVTIMHMVKKMDAGDIISQKEVLIEEEETFGGLEEKLLEISKELLLQTLLNFKKGKPKAIPQNEALVTYAAKIELEDCKIDWKLPLKETHNLVRGVNPYPGAWTEIRLNGKLTPLKIWLTKYWEEIKTPLTRLTIENNRLLISSEQGTLEVLELQLPGKKRMRTSEWLRGARIQSIELV</sequence>
<comment type="similarity">
    <text evidence="1 5">Belongs to the Fmt family.</text>
</comment>
<dbReference type="InterPro" id="IPR002376">
    <property type="entry name" value="Formyl_transf_N"/>
</dbReference>
<reference evidence="8" key="2">
    <citation type="submission" date="2014-09" db="EMBL/GenBank/DDBJ databases">
        <title>Criblamydia sequanensis harbors a mega-plasmid encoding arsenite resistance.</title>
        <authorList>
            <person name="Bertelli C."/>
            <person name="Goesmann A."/>
            <person name="Greub G."/>
        </authorList>
    </citation>
    <scope>NUCLEOTIDE SEQUENCE [LARGE SCALE GENOMIC DNA]</scope>
    <source>
        <strain evidence="8">CRIB-18</strain>
    </source>
</reference>
<evidence type="ECO:0000313" key="9">
    <source>
        <dbReference type="Proteomes" id="UP000031552"/>
    </source>
</evidence>
<comment type="function">
    <text evidence="5">Attaches a formyl group to the free amino group of methionyl-tRNA(fMet). The formyl group appears to play a dual role in the initiator identity of N-formylmethionyl-tRNA by promoting its recognition by IF2 and preventing the misappropriation of this tRNA by the elongation apparatus.</text>
</comment>
<dbReference type="SUPFAM" id="SSF53328">
    <property type="entry name" value="Formyltransferase"/>
    <property type="match status" value="1"/>
</dbReference>
<evidence type="ECO:0000256" key="5">
    <source>
        <dbReference type="HAMAP-Rule" id="MF_00182"/>
    </source>
</evidence>
<dbReference type="EMBL" id="CCEJ010000001">
    <property type="protein sequence ID" value="CDR33047.1"/>
    <property type="molecule type" value="Genomic_DNA"/>
</dbReference>
<dbReference type="EC" id="2.1.2.9" evidence="2 5"/>
<evidence type="ECO:0000256" key="3">
    <source>
        <dbReference type="ARBA" id="ARBA00022679"/>
    </source>
</evidence>
<name>A0A090CXU6_9BACT</name>
<comment type="catalytic activity">
    <reaction evidence="5">
        <text>L-methionyl-tRNA(fMet) + (6R)-10-formyltetrahydrofolate = N-formyl-L-methionyl-tRNA(fMet) + (6S)-5,6,7,8-tetrahydrofolate + H(+)</text>
        <dbReference type="Rhea" id="RHEA:24380"/>
        <dbReference type="Rhea" id="RHEA-COMP:9952"/>
        <dbReference type="Rhea" id="RHEA-COMP:9953"/>
        <dbReference type="ChEBI" id="CHEBI:15378"/>
        <dbReference type="ChEBI" id="CHEBI:57453"/>
        <dbReference type="ChEBI" id="CHEBI:78530"/>
        <dbReference type="ChEBI" id="CHEBI:78844"/>
        <dbReference type="ChEBI" id="CHEBI:195366"/>
        <dbReference type="EC" id="2.1.2.9"/>
    </reaction>
</comment>
<accession>A0A090CXU6</accession>
<comment type="caution">
    <text evidence="8">The sequence shown here is derived from an EMBL/GenBank/DDBJ whole genome shotgun (WGS) entry which is preliminary data.</text>
</comment>
<dbReference type="OrthoDB" id="9802815at2"/>
<keyword evidence="3 5" id="KW-0808">Transferase</keyword>
<dbReference type="Pfam" id="PF00551">
    <property type="entry name" value="Formyl_trans_N"/>
    <property type="match status" value="1"/>
</dbReference>
<feature type="domain" description="Formyl transferase C-terminal" evidence="7">
    <location>
        <begin position="203"/>
        <end position="302"/>
    </location>
</feature>
<evidence type="ECO:0000259" key="7">
    <source>
        <dbReference type="Pfam" id="PF02911"/>
    </source>
</evidence>
<dbReference type="CDD" id="cd08704">
    <property type="entry name" value="Met_tRNA_FMT_C"/>
    <property type="match status" value="1"/>
</dbReference>
<evidence type="ECO:0000313" key="8">
    <source>
        <dbReference type="EMBL" id="CDR33047.1"/>
    </source>
</evidence>
<reference evidence="8" key="1">
    <citation type="submission" date="2013-12" db="EMBL/GenBank/DDBJ databases">
        <authorList>
            <person name="Linke B."/>
        </authorList>
    </citation>
    <scope>NUCLEOTIDE SEQUENCE [LARGE SCALE GENOMIC DNA]</scope>
    <source>
        <strain evidence="8">CRIB-18</strain>
    </source>
</reference>
<organism evidence="8 9">
    <name type="scientific">Candidatus Criblamydia sequanensis CRIB-18</name>
    <dbReference type="NCBI Taxonomy" id="1437425"/>
    <lineage>
        <taxon>Bacteria</taxon>
        <taxon>Pseudomonadati</taxon>
        <taxon>Chlamydiota</taxon>
        <taxon>Chlamydiia</taxon>
        <taxon>Parachlamydiales</taxon>
        <taxon>Candidatus Criblamydiaceae</taxon>
        <taxon>Candidatus Criblamydia</taxon>
    </lineage>
</organism>
<dbReference type="SUPFAM" id="SSF50486">
    <property type="entry name" value="FMT C-terminal domain-like"/>
    <property type="match status" value="1"/>
</dbReference>
<evidence type="ECO:0000256" key="2">
    <source>
        <dbReference type="ARBA" id="ARBA00012261"/>
    </source>
</evidence>
<keyword evidence="4 5" id="KW-0648">Protein biosynthesis</keyword>
<dbReference type="InterPro" id="IPR041711">
    <property type="entry name" value="Met-tRNA-FMT_N"/>
</dbReference>
<dbReference type="GO" id="GO:0004479">
    <property type="term" value="F:methionyl-tRNA formyltransferase activity"/>
    <property type="evidence" value="ECO:0007669"/>
    <property type="project" value="UniProtKB-UniRule"/>
</dbReference>
<dbReference type="RefSeq" id="WP_041016544.1">
    <property type="nucleotide sequence ID" value="NZ_CCEJ010000001.1"/>
</dbReference>
<dbReference type="InterPro" id="IPR044135">
    <property type="entry name" value="Met-tRNA-FMT_C"/>
</dbReference>
<feature type="domain" description="Formyl transferase N-terminal" evidence="6">
    <location>
        <begin position="1"/>
        <end position="179"/>
    </location>
</feature>
<dbReference type="PANTHER" id="PTHR11138">
    <property type="entry name" value="METHIONYL-TRNA FORMYLTRANSFERASE"/>
    <property type="match status" value="1"/>
</dbReference>
<evidence type="ECO:0000259" key="6">
    <source>
        <dbReference type="Pfam" id="PF00551"/>
    </source>
</evidence>
<dbReference type="InterPro" id="IPR036477">
    <property type="entry name" value="Formyl_transf_N_sf"/>
</dbReference>